<dbReference type="EMBL" id="LDEV01002708">
    <property type="protein sequence ID" value="KLJ07962.1"/>
    <property type="molecule type" value="Genomic_DNA"/>
</dbReference>
<gene>
    <name evidence="1" type="ORF">EMPG_16565</name>
</gene>
<evidence type="ECO:0000313" key="1">
    <source>
        <dbReference type="EMBL" id="KLJ07962.1"/>
    </source>
</evidence>
<comment type="caution">
    <text evidence="1">The sequence shown here is derived from an EMBL/GenBank/DDBJ whole genome shotgun (WGS) entry which is preliminary data.</text>
</comment>
<evidence type="ECO:0000313" key="2">
    <source>
        <dbReference type="Proteomes" id="UP000053573"/>
    </source>
</evidence>
<dbReference type="Proteomes" id="UP000053573">
    <property type="component" value="Unassembled WGS sequence"/>
</dbReference>
<organism evidence="1 2">
    <name type="scientific">Blastomyces silverae</name>
    <dbReference type="NCBI Taxonomy" id="2060906"/>
    <lineage>
        <taxon>Eukaryota</taxon>
        <taxon>Fungi</taxon>
        <taxon>Dikarya</taxon>
        <taxon>Ascomycota</taxon>
        <taxon>Pezizomycotina</taxon>
        <taxon>Eurotiomycetes</taxon>
        <taxon>Eurotiomycetidae</taxon>
        <taxon>Onygenales</taxon>
        <taxon>Ajellomycetaceae</taxon>
        <taxon>Blastomyces</taxon>
    </lineage>
</organism>
<keyword evidence="2" id="KW-1185">Reference proteome</keyword>
<protein>
    <submittedName>
        <fullName evidence="1">Uncharacterized protein</fullName>
    </submittedName>
</protein>
<sequence length="72" mass="7999">WQGWKWCNLPGPGGTIGRIDRANACWVGCLLLAIACQVPGNFEKREDRINVGMIGVKMNIWSTPYMSRSAFG</sequence>
<name>A0A0H1BAB6_9EURO</name>
<dbReference type="AlphaFoldDB" id="A0A0H1BAB6"/>
<feature type="non-terminal residue" evidence="1">
    <location>
        <position position="1"/>
    </location>
</feature>
<reference evidence="2" key="1">
    <citation type="journal article" date="2015" name="PLoS Genet.">
        <title>The dynamic genome and transcriptome of the human fungal pathogen Blastomyces and close relative Emmonsia.</title>
        <authorList>
            <person name="Munoz J.F."/>
            <person name="Gauthier G.M."/>
            <person name="Desjardins C.A."/>
            <person name="Gallo J.E."/>
            <person name="Holder J."/>
            <person name="Sullivan T.D."/>
            <person name="Marty A.J."/>
            <person name="Carmen J.C."/>
            <person name="Chen Z."/>
            <person name="Ding L."/>
            <person name="Gujja S."/>
            <person name="Magrini V."/>
            <person name="Misas E."/>
            <person name="Mitreva M."/>
            <person name="Priest M."/>
            <person name="Saif S."/>
            <person name="Whiston E.A."/>
            <person name="Young S."/>
            <person name="Zeng Q."/>
            <person name="Goldman W.E."/>
            <person name="Mardis E.R."/>
            <person name="Taylor J.W."/>
            <person name="McEwen J.G."/>
            <person name="Clay O.K."/>
            <person name="Klein B.S."/>
            <person name="Cuomo C.A."/>
        </authorList>
    </citation>
    <scope>NUCLEOTIDE SEQUENCE [LARGE SCALE GENOMIC DNA]</scope>
    <source>
        <strain evidence="2">UAMH 139</strain>
    </source>
</reference>
<accession>A0A0H1BAB6</accession>
<proteinExistence type="predicted"/>